<reference evidence="4" key="1">
    <citation type="submission" date="2013-11" db="EMBL/GenBank/DDBJ databases">
        <authorList>
            <person name="Hoang H.T."/>
            <person name="Killian M.L."/>
            <person name="Madson D.M."/>
            <person name="Arruda P.H.E."/>
            <person name="Sun D."/>
            <person name="Schwartz K.J."/>
            <person name="Yoon K."/>
        </authorList>
    </citation>
    <scope>NUCLEOTIDE SEQUENCE [LARGE SCALE GENOMIC DNA]</scope>
    <source>
        <strain evidence="4">CDK2</strain>
    </source>
</reference>
<dbReference type="EMBL" id="LGUC01000001">
    <property type="protein sequence ID" value="KPN30136.1"/>
    <property type="molecule type" value="Genomic_DNA"/>
</dbReference>
<keyword evidence="2" id="KW-1133">Transmembrane helix</keyword>
<keyword evidence="4" id="KW-1185">Reference proteome</keyword>
<feature type="transmembrane region" description="Helical" evidence="2">
    <location>
        <begin position="33"/>
        <end position="52"/>
    </location>
</feature>
<dbReference type="AlphaFoldDB" id="A0A0P7GNE6"/>
<name>A0A0P7GNE6_9EURY</name>
<sequence length="121" mass="12673">MSCHPGHPDDRDPSKKANSLSPDAADVPTLAELFRLGQVVVLSATLPLAVIAARGFRDAPFGRVVRPLVPITLTYLAIAAIKLADPSMGADASRLLGSVAVVLIAWTAAQGILLLSGRRPR</sequence>
<accession>A0A0P7GNE6</accession>
<keyword evidence="2" id="KW-0812">Transmembrane</keyword>
<keyword evidence="2" id="KW-0472">Membrane</keyword>
<evidence type="ECO:0000256" key="2">
    <source>
        <dbReference type="SAM" id="Phobius"/>
    </source>
</evidence>
<comment type="caution">
    <text evidence="3">The sequence shown here is derived from an EMBL/GenBank/DDBJ whole genome shotgun (WGS) entry which is preliminary data.</text>
</comment>
<proteinExistence type="predicted"/>
<feature type="region of interest" description="Disordered" evidence="1">
    <location>
        <begin position="1"/>
        <end position="23"/>
    </location>
</feature>
<evidence type="ECO:0000256" key="1">
    <source>
        <dbReference type="SAM" id="MobiDB-lite"/>
    </source>
</evidence>
<dbReference type="Proteomes" id="UP000050535">
    <property type="component" value="Unassembled WGS sequence"/>
</dbReference>
<feature type="transmembrane region" description="Helical" evidence="2">
    <location>
        <begin position="95"/>
        <end position="115"/>
    </location>
</feature>
<evidence type="ECO:0000313" key="4">
    <source>
        <dbReference type="Proteomes" id="UP000050535"/>
    </source>
</evidence>
<organism evidence="3 4">
    <name type="scientific">Halolamina pelagica</name>
    <dbReference type="NCBI Taxonomy" id="699431"/>
    <lineage>
        <taxon>Archaea</taxon>
        <taxon>Methanobacteriati</taxon>
        <taxon>Methanobacteriota</taxon>
        <taxon>Stenosarchaea group</taxon>
        <taxon>Halobacteria</taxon>
        <taxon>Halobacteriales</taxon>
        <taxon>Haloferacaceae</taxon>
    </lineage>
</organism>
<protein>
    <submittedName>
        <fullName evidence="3">Uncharacterized protein</fullName>
    </submittedName>
</protein>
<dbReference type="STRING" id="699431.SY89_00859"/>
<gene>
    <name evidence="3" type="ORF">SY89_00859</name>
</gene>
<evidence type="ECO:0000313" key="3">
    <source>
        <dbReference type="EMBL" id="KPN30136.1"/>
    </source>
</evidence>
<feature type="compositionally biased region" description="Basic and acidic residues" evidence="1">
    <location>
        <begin position="1"/>
        <end position="15"/>
    </location>
</feature>
<feature type="transmembrane region" description="Helical" evidence="2">
    <location>
        <begin position="64"/>
        <end position="83"/>
    </location>
</feature>